<name>A0A0D6A5F8_9LACO</name>
<sequence>MAEKLNKVKKFVLQKFTIDKLKLNDDKDQLIAAGKGKANEIPVSKITEFKPGKRDVVKMIKSEEDKMIPELIPLRHKRMMKNTFSFFRGTAGVMSYDLLHETKAQIPIMICGDAHVNNFGFFASPERQLLFGLNDFDETRVGNWEVDLKRLLVSAQLAGEINGYDEKDIKDVLNNTVSAYRAGIKYSNGLKLMDRFYLAYNIDDLLDSISDNDKQMEKLLKKIAKKAPKNNSDKVVKKFTSKNDDGKIVFTENPPRARRITDQLYTDFIKAIPQYLRSVSQDVQVLLSNFRVSDIIRYSVGVGSFGTRCYLLLLTGKDGSHLVLQVKEALPSRYNLTRLTRSNAQKQAPEEGKRIITGQRILQTFSDPFLGSMNFDGRSFYVRQYRDMKDSVDVDKLDLDSFNAYTHMCAFVLAVAHFQSPTAPMIYGYIDESKKFDKKFADWASDYSKQVHNDYEAYRKYLEGEN</sequence>
<dbReference type="RefSeq" id="WP_056970472.1">
    <property type="nucleotide sequence ID" value="NZ_AP014808.1"/>
</dbReference>
<keyword evidence="3" id="KW-1185">Reference proteome</keyword>
<protein>
    <submittedName>
        <fullName evidence="2">DUF2252 domain-containing protein</fullName>
    </submittedName>
</protein>
<evidence type="ECO:0000313" key="1">
    <source>
        <dbReference type="EMBL" id="BAQ57650.1"/>
    </source>
</evidence>
<dbReference type="Proteomes" id="UP000035709">
    <property type="component" value="Chromosome"/>
</dbReference>
<dbReference type="KEGG" id="lae:LBAT_1261"/>
<dbReference type="STRING" id="1600.LBAT_1261"/>
<reference evidence="1 3" key="1">
    <citation type="submission" date="2015-03" db="EMBL/GenBank/DDBJ databases">
        <title>Complete genome sequence of Lactobacillus acetotolerans NBRC 13120.</title>
        <authorList>
            <person name="Toh H."/>
            <person name="Morita H."/>
            <person name="Fujita N."/>
        </authorList>
    </citation>
    <scope>NUCLEOTIDE SEQUENCE [LARGE SCALE GENOMIC DNA]</scope>
    <source>
        <strain evidence="1 3">NBRC 13120</strain>
    </source>
</reference>
<evidence type="ECO:0000313" key="2">
    <source>
        <dbReference type="EMBL" id="QFG51632.1"/>
    </source>
</evidence>
<dbReference type="PATRIC" id="fig|1600.4.peg.1286"/>
<dbReference type="InterPro" id="IPR018721">
    <property type="entry name" value="DUF2252"/>
</dbReference>
<evidence type="ECO:0000313" key="3">
    <source>
        <dbReference type="Proteomes" id="UP000035709"/>
    </source>
</evidence>
<dbReference type="OrthoDB" id="1491115at2"/>
<evidence type="ECO:0000313" key="4">
    <source>
        <dbReference type="Proteomes" id="UP000325393"/>
    </source>
</evidence>
<dbReference type="EMBL" id="CP044496">
    <property type="protein sequence ID" value="QFG51632.1"/>
    <property type="molecule type" value="Genomic_DNA"/>
</dbReference>
<dbReference type="PANTHER" id="PTHR39441:SF1">
    <property type="entry name" value="DUF2252 DOMAIN-CONTAINING PROTEIN"/>
    <property type="match status" value="1"/>
</dbReference>
<organism evidence="1 3">
    <name type="scientific">Lactobacillus acetotolerans</name>
    <dbReference type="NCBI Taxonomy" id="1600"/>
    <lineage>
        <taxon>Bacteria</taxon>
        <taxon>Bacillati</taxon>
        <taxon>Bacillota</taxon>
        <taxon>Bacilli</taxon>
        <taxon>Lactobacillales</taxon>
        <taxon>Lactobacillaceae</taxon>
        <taxon>Lactobacillus</taxon>
    </lineage>
</organism>
<reference evidence="2 4" key="2">
    <citation type="submission" date="2019-09" db="EMBL/GenBank/DDBJ databases">
        <title>Genome sequencing of Lactobacillus acetotolerans.</title>
        <authorList>
            <person name="Kim K."/>
        </authorList>
    </citation>
    <scope>NUCLEOTIDE SEQUENCE [LARGE SCALE GENOMIC DNA]</scope>
    <source>
        <strain evidence="2 4">LA749</strain>
    </source>
</reference>
<proteinExistence type="predicted"/>
<dbReference type="PANTHER" id="PTHR39441">
    <property type="entry name" value="DUF2252 DOMAIN-CONTAINING PROTEIN"/>
    <property type="match status" value="1"/>
</dbReference>
<dbReference type="Pfam" id="PF10009">
    <property type="entry name" value="DUF2252"/>
    <property type="match status" value="1"/>
</dbReference>
<gene>
    <name evidence="2" type="ORF">LA749_06330</name>
    <name evidence="1" type="ORF">LBAT_1261</name>
</gene>
<accession>A0A0D6A5F8</accession>
<dbReference type="AlphaFoldDB" id="A0A0D6A5F8"/>
<dbReference type="GeneID" id="78212602"/>
<dbReference type="Proteomes" id="UP000325393">
    <property type="component" value="Chromosome"/>
</dbReference>
<dbReference type="EMBL" id="AP014808">
    <property type="protein sequence ID" value="BAQ57650.1"/>
    <property type="molecule type" value="Genomic_DNA"/>
</dbReference>